<organism evidence="5 6">
    <name type="scientific">Simkania negevensis</name>
    <dbReference type="NCBI Taxonomy" id="83561"/>
    <lineage>
        <taxon>Bacteria</taxon>
        <taxon>Pseudomonadati</taxon>
        <taxon>Chlamydiota</taxon>
        <taxon>Chlamydiia</taxon>
        <taxon>Parachlamydiales</taxon>
        <taxon>Simkaniaceae</taxon>
        <taxon>Simkania</taxon>
    </lineage>
</organism>
<dbReference type="InterPro" id="IPR043322">
    <property type="entry name" value="CtBP"/>
</dbReference>
<feature type="domain" description="D-isomer specific 2-hydroxyacid dehydrogenase catalytic" evidence="3">
    <location>
        <begin position="16"/>
        <end position="315"/>
    </location>
</feature>
<dbReference type="Proteomes" id="UP000722121">
    <property type="component" value="Unassembled WGS sequence"/>
</dbReference>
<dbReference type="PANTHER" id="PTHR46029">
    <property type="entry name" value="C-TERMINAL-BINDING PROTEIN"/>
    <property type="match status" value="1"/>
</dbReference>
<dbReference type="SUPFAM" id="SSF51735">
    <property type="entry name" value="NAD(P)-binding Rossmann-fold domains"/>
    <property type="match status" value="1"/>
</dbReference>
<gene>
    <name evidence="5" type="ORF">JYU14_01910</name>
</gene>
<keyword evidence="6" id="KW-1185">Reference proteome</keyword>
<accession>A0ABS3AQ32</accession>
<dbReference type="SUPFAM" id="SSF52283">
    <property type="entry name" value="Formate/glycerate dehydrogenase catalytic domain-like"/>
    <property type="match status" value="1"/>
</dbReference>
<dbReference type="PANTHER" id="PTHR46029:SF7">
    <property type="entry name" value="C-TERMINAL-BINDING PROTEIN"/>
    <property type="match status" value="1"/>
</dbReference>
<proteinExistence type="inferred from homology"/>
<dbReference type="EMBL" id="JAFITR010000027">
    <property type="protein sequence ID" value="MBN4066820.1"/>
    <property type="molecule type" value="Genomic_DNA"/>
</dbReference>
<name>A0ABS3AQ32_9BACT</name>
<comment type="caution">
    <text evidence="5">The sequence shown here is derived from an EMBL/GenBank/DDBJ whole genome shotgun (WGS) entry which is preliminary data.</text>
</comment>
<feature type="domain" description="D-isomer specific 2-hydroxyacid dehydrogenase NAD-binding" evidence="4">
    <location>
        <begin position="95"/>
        <end position="284"/>
    </location>
</feature>
<evidence type="ECO:0000259" key="3">
    <source>
        <dbReference type="Pfam" id="PF00389"/>
    </source>
</evidence>
<dbReference type="InterPro" id="IPR036291">
    <property type="entry name" value="NAD(P)-bd_dom_sf"/>
</dbReference>
<evidence type="ECO:0000313" key="6">
    <source>
        <dbReference type="Proteomes" id="UP000722121"/>
    </source>
</evidence>
<evidence type="ECO:0000256" key="2">
    <source>
        <dbReference type="RuleBase" id="RU003719"/>
    </source>
</evidence>
<dbReference type="InterPro" id="IPR006140">
    <property type="entry name" value="D-isomer_DH_NAD-bd"/>
</dbReference>
<evidence type="ECO:0000259" key="4">
    <source>
        <dbReference type="Pfam" id="PF02826"/>
    </source>
</evidence>
<dbReference type="InterPro" id="IPR029753">
    <property type="entry name" value="D-isomer_DH_CS"/>
</dbReference>
<keyword evidence="1 2" id="KW-0560">Oxidoreductase</keyword>
<dbReference type="CDD" id="cd05299">
    <property type="entry name" value="CtBP_dh"/>
    <property type="match status" value="1"/>
</dbReference>
<comment type="similarity">
    <text evidence="2">Belongs to the D-isomer specific 2-hydroxyacid dehydrogenase family.</text>
</comment>
<dbReference type="Gene3D" id="3.40.50.720">
    <property type="entry name" value="NAD(P)-binding Rossmann-like Domain"/>
    <property type="match status" value="2"/>
</dbReference>
<dbReference type="PROSITE" id="PS00670">
    <property type="entry name" value="D_2_HYDROXYACID_DH_2"/>
    <property type="match status" value="1"/>
</dbReference>
<evidence type="ECO:0000313" key="5">
    <source>
        <dbReference type="EMBL" id="MBN4066820.1"/>
    </source>
</evidence>
<evidence type="ECO:0000256" key="1">
    <source>
        <dbReference type="ARBA" id="ARBA00023002"/>
    </source>
</evidence>
<sequence length="326" mass="36770">MSSVYITDYIDHPDIEKKVLGDLLSDTLHSDIKVLLVWHEKIDDAFMDHLPLLQGIVRYGVGHDNLDLTAASERGIYACNTPDYGTEEVADTATAMILNIARGVTCYDFLCRNYTDGSWQENTLSHIKRNSDIKIGIIGCGRIGGSVAMRAKALNFQVAMYDPYQPRGYEKMVGIERIDCLEELLGQSDIVSVHTPLTQETRGMIDQRFITAMKPGASLVNTARGCILNNLNDLYHALRSSQLSSCAFDVFPDEPPPHNHPLITAWRNREPWLNGRLIINPHSAYFSSQAYYEMRHKASHNALRILQNEKPYNWLNKGTMQTLAKV</sequence>
<protein>
    <submittedName>
        <fullName evidence="5">C-terminal binding protein</fullName>
    </submittedName>
</protein>
<dbReference type="Pfam" id="PF00389">
    <property type="entry name" value="2-Hacid_dh"/>
    <property type="match status" value="1"/>
</dbReference>
<dbReference type="InterPro" id="IPR051638">
    <property type="entry name" value="CTBP_dehydrogenase"/>
</dbReference>
<dbReference type="Pfam" id="PF02826">
    <property type="entry name" value="2-Hacid_dh_C"/>
    <property type="match status" value="1"/>
</dbReference>
<dbReference type="InterPro" id="IPR006139">
    <property type="entry name" value="D-isomer_2_OHA_DH_cat_dom"/>
</dbReference>
<reference evidence="5 6" key="1">
    <citation type="submission" date="2021-02" db="EMBL/GenBank/DDBJ databases">
        <title>Activity-based single-cell genomes from oceanic crustal fluid captures similar information to metagenomic and metatranscriptomic surveys with orders of magnitude less sampling.</title>
        <authorList>
            <person name="D'Angelo T.S."/>
            <person name="Orcutt B.N."/>
        </authorList>
    </citation>
    <scope>NUCLEOTIDE SEQUENCE [LARGE SCALE GENOMIC DNA]</scope>
    <source>
        <strain evidence="5">AH-315-G07</strain>
    </source>
</reference>